<dbReference type="EMBL" id="JAPNKA010000001">
    <property type="protein sequence ID" value="MCY1075474.1"/>
    <property type="molecule type" value="Genomic_DNA"/>
</dbReference>
<keyword evidence="2" id="KW-1185">Reference proteome</keyword>
<evidence type="ECO:0000313" key="1">
    <source>
        <dbReference type="EMBL" id="MCY1075474.1"/>
    </source>
</evidence>
<protein>
    <recommendedName>
        <fullName evidence="3">Lipoprotein</fullName>
    </recommendedName>
</protein>
<gene>
    <name evidence="1" type="ORF">OV287_13365</name>
</gene>
<proteinExistence type="predicted"/>
<evidence type="ECO:0008006" key="3">
    <source>
        <dbReference type="Google" id="ProtNLM"/>
    </source>
</evidence>
<accession>A0ABT4A3B6</accession>
<reference evidence="1 2" key="1">
    <citation type="submission" date="2022-11" db="EMBL/GenBank/DDBJ databases">
        <title>Minimal conservation of predation-associated metabolite biosynthetic gene clusters underscores biosynthetic potential of Myxococcota including descriptions for ten novel species: Archangium lansinium sp. nov., Myxococcus landrumus sp. nov., Nannocystis bai.</title>
        <authorList>
            <person name="Ahearne A."/>
            <person name="Stevens C."/>
            <person name="Phillips K."/>
        </authorList>
    </citation>
    <scope>NUCLEOTIDE SEQUENCE [LARGE SCALE GENOMIC DNA]</scope>
    <source>
        <strain evidence="1 2">MIWBW</strain>
    </source>
</reference>
<evidence type="ECO:0000313" key="2">
    <source>
        <dbReference type="Proteomes" id="UP001207654"/>
    </source>
</evidence>
<organism evidence="1 2">
    <name type="scientific">Archangium lansingense</name>
    <dbReference type="NCBI Taxonomy" id="2995310"/>
    <lineage>
        <taxon>Bacteria</taxon>
        <taxon>Pseudomonadati</taxon>
        <taxon>Myxococcota</taxon>
        <taxon>Myxococcia</taxon>
        <taxon>Myxococcales</taxon>
        <taxon>Cystobacterineae</taxon>
        <taxon>Archangiaceae</taxon>
        <taxon>Archangium</taxon>
    </lineage>
</organism>
<name>A0ABT4A3B6_9BACT</name>
<dbReference type="Proteomes" id="UP001207654">
    <property type="component" value="Unassembled WGS sequence"/>
</dbReference>
<sequence length="220" mass="24491">MHPLAALVMMLAAGTPEGRCFVPSDQTAGWKRVVLPEEAPALAAPADVDQFRSGEPALLFEQDASAYIGADSERPGRMAYHFRVPRDGRRLELGFLGDLRGAKVDAVAYAGGFSFPLLDEKRLAGTQLALEWNMEGVDQVMVSVHHHLREKPIVRTWRVGRWLKPGEDPAMPESFRTPRSLYFLHPGGRRLELCDAPGRTPRLTRWPESANASEVTLRRP</sequence>
<dbReference type="RefSeq" id="WP_267534405.1">
    <property type="nucleotide sequence ID" value="NZ_JAPNKA010000001.1"/>
</dbReference>
<comment type="caution">
    <text evidence="1">The sequence shown here is derived from an EMBL/GenBank/DDBJ whole genome shotgun (WGS) entry which is preliminary data.</text>
</comment>